<sequence length="146" mass="15653">MSTYSFMDVTATFAGTTGVVDLGFGSAVTKEGITVTTANSRNTMTVGADGEVMHSLKADKSGTVTVRLLYTSPVNATLQTMFNAQSLSSSAWGNNVITIRNKGNNEIITCRNAAFQKLPDRTFAEEGQMVEWVFDCGKIDVITGSY</sequence>
<dbReference type="NCBIfam" id="NF047581">
    <property type="entry name" value="gp105_phage_fam"/>
    <property type="match status" value="1"/>
</dbReference>
<evidence type="ECO:0000313" key="1">
    <source>
        <dbReference type="EMBL" id="DAE18770.1"/>
    </source>
</evidence>
<reference evidence="1" key="1">
    <citation type="journal article" date="2021" name="Proc. Natl. Acad. Sci. U.S.A.">
        <title>A Catalog of Tens of Thousands of Viruses from Human Metagenomes Reveals Hidden Associations with Chronic Diseases.</title>
        <authorList>
            <person name="Tisza M.J."/>
            <person name="Buck C.B."/>
        </authorList>
    </citation>
    <scope>NUCLEOTIDE SEQUENCE</scope>
    <source>
        <strain evidence="1">CtK7P4</strain>
    </source>
</reference>
<name>A0A8S5QIF3_9CAUD</name>
<organism evidence="1">
    <name type="scientific">Myoviridae sp. ctK7P4</name>
    <dbReference type="NCBI Taxonomy" id="2825080"/>
    <lineage>
        <taxon>Viruses</taxon>
        <taxon>Duplodnaviria</taxon>
        <taxon>Heunggongvirae</taxon>
        <taxon>Uroviricota</taxon>
        <taxon>Caudoviricetes</taxon>
    </lineage>
</organism>
<dbReference type="Pfam" id="PF11681">
    <property type="entry name" value="Phage_Tube_PhiTE"/>
    <property type="match status" value="1"/>
</dbReference>
<accession>A0A8S5QIF3</accession>
<dbReference type="EMBL" id="BK015663">
    <property type="protein sequence ID" value="DAE18770.1"/>
    <property type="molecule type" value="Genomic_DNA"/>
</dbReference>
<dbReference type="InterPro" id="IPR021695">
    <property type="entry name" value="Phage_KPP10_Orf10"/>
</dbReference>
<evidence type="ECO:0008006" key="2">
    <source>
        <dbReference type="Google" id="ProtNLM"/>
    </source>
</evidence>
<proteinExistence type="predicted"/>
<protein>
    <recommendedName>
        <fullName evidence="2">DUF3277 family protein</fullName>
    </recommendedName>
</protein>